<gene>
    <name evidence="1" type="ORF">LOD99_5631</name>
</gene>
<keyword evidence="2" id="KW-1185">Reference proteome</keyword>
<dbReference type="Proteomes" id="UP001165289">
    <property type="component" value="Unassembled WGS sequence"/>
</dbReference>
<evidence type="ECO:0000313" key="1">
    <source>
        <dbReference type="EMBL" id="KAI6651054.1"/>
    </source>
</evidence>
<comment type="caution">
    <text evidence="1">The sequence shown here is derived from an EMBL/GenBank/DDBJ whole genome shotgun (WGS) entry which is preliminary data.</text>
</comment>
<protein>
    <submittedName>
        <fullName evidence="1">Uncharacterized protein</fullName>
    </submittedName>
</protein>
<organism evidence="1 2">
    <name type="scientific">Oopsacas minuta</name>
    <dbReference type="NCBI Taxonomy" id="111878"/>
    <lineage>
        <taxon>Eukaryota</taxon>
        <taxon>Metazoa</taxon>
        <taxon>Porifera</taxon>
        <taxon>Hexactinellida</taxon>
        <taxon>Hexasterophora</taxon>
        <taxon>Lyssacinosida</taxon>
        <taxon>Leucopsacidae</taxon>
        <taxon>Oopsacas</taxon>
    </lineage>
</organism>
<dbReference type="EMBL" id="JAKMXF010000308">
    <property type="protein sequence ID" value="KAI6651054.1"/>
    <property type="molecule type" value="Genomic_DNA"/>
</dbReference>
<proteinExistence type="predicted"/>
<dbReference type="AlphaFoldDB" id="A0AAV7JRE3"/>
<sequence>MFSQLKSDRNIYSKRSDLLTWEGLLFHSLHIASPLKKRLSETSIVFQCELTQEGRKPLSELTNKGLRHGLRPIFDFNSSVAQSEDVNPIEIATYVLKLYGGEARNYEMINFYQQLIEHATFEIGKRKYTKMRKLCKPESIVFPPYNILSDYRVLEIYSHLIFLQFKIQMTSILVSEFLIDPS</sequence>
<evidence type="ECO:0000313" key="2">
    <source>
        <dbReference type="Proteomes" id="UP001165289"/>
    </source>
</evidence>
<reference evidence="1 2" key="1">
    <citation type="journal article" date="2023" name="BMC Biol.">
        <title>The compact genome of the sponge Oopsacas minuta (Hexactinellida) is lacking key metazoan core genes.</title>
        <authorList>
            <person name="Santini S."/>
            <person name="Schenkelaars Q."/>
            <person name="Jourda C."/>
            <person name="Duchesne M."/>
            <person name="Belahbib H."/>
            <person name="Rocher C."/>
            <person name="Selva M."/>
            <person name="Riesgo A."/>
            <person name="Vervoort M."/>
            <person name="Leys S.P."/>
            <person name="Kodjabachian L."/>
            <person name="Le Bivic A."/>
            <person name="Borchiellini C."/>
            <person name="Claverie J.M."/>
            <person name="Renard E."/>
        </authorList>
    </citation>
    <scope>NUCLEOTIDE SEQUENCE [LARGE SCALE GENOMIC DNA]</scope>
    <source>
        <strain evidence="1">SPO-2</strain>
    </source>
</reference>
<name>A0AAV7JRE3_9METZ</name>
<accession>A0AAV7JRE3</accession>